<dbReference type="Proteomes" id="UP001596456">
    <property type="component" value="Unassembled WGS sequence"/>
</dbReference>
<name>A0ABW2L0C1_9PROT</name>
<gene>
    <name evidence="1" type="ORF">ACFQPS_15695</name>
</gene>
<keyword evidence="2" id="KW-1185">Reference proteome</keyword>
<proteinExistence type="predicted"/>
<accession>A0ABW2L0C1</accession>
<dbReference type="Gene3D" id="3.30.2020.10">
    <property type="entry name" value="NE0471-like N-terminal domain"/>
    <property type="match status" value="1"/>
</dbReference>
<protein>
    <submittedName>
        <fullName evidence="1">DUF2442 domain-containing protein</fullName>
    </submittedName>
</protein>
<sequence length="92" mass="10389">MRFIRSAKANPDFTVTVEWAEGGSDTIDFTPLIQGPALAPVRDPDFFVSKLEVVFDGYAIGWPEELHFSADSLWYRAHPDDLKRDYPDVAAE</sequence>
<dbReference type="Pfam" id="PF10387">
    <property type="entry name" value="DUF2442"/>
    <property type="match status" value="1"/>
</dbReference>
<evidence type="ECO:0000313" key="1">
    <source>
        <dbReference type="EMBL" id="MFC7334611.1"/>
    </source>
</evidence>
<reference evidence="2" key="1">
    <citation type="journal article" date="2019" name="Int. J. Syst. Evol. Microbiol.">
        <title>The Global Catalogue of Microorganisms (GCM) 10K type strain sequencing project: providing services to taxonomists for standard genome sequencing and annotation.</title>
        <authorList>
            <consortium name="The Broad Institute Genomics Platform"/>
            <consortium name="The Broad Institute Genome Sequencing Center for Infectious Disease"/>
            <person name="Wu L."/>
            <person name="Ma J."/>
        </authorList>
    </citation>
    <scope>NUCLEOTIDE SEQUENCE [LARGE SCALE GENOMIC DNA]</scope>
    <source>
        <strain evidence="2">CGMCC 1.16275</strain>
    </source>
</reference>
<dbReference type="SUPFAM" id="SSF143880">
    <property type="entry name" value="NE0471 N-terminal domain-like"/>
    <property type="match status" value="1"/>
</dbReference>
<evidence type="ECO:0000313" key="2">
    <source>
        <dbReference type="Proteomes" id="UP001596456"/>
    </source>
</evidence>
<dbReference type="InterPro" id="IPR036782">
    <property type="entry name" value="NE0471-like_N"/>
</dbReference>
<dbReference type="EMBL" id="JBHTCM010000018">
    <property type="protein sequence ID" value="MFC7334611.1"/>
    <property type="molecule type" value="Genomic_DNA"/>
</dbReference>
<organism evidence="1 2">
    <name type="scientific">Rhodocista pekingensis</name>
    <dbReference type="NCBI Taxonomy" id="201185"/>
    <lineage>
        <taxon>Bacteria</taxon>
        <taxon>Pseudomonadati</taxon>
        <taxon>Pseudomonadota</taxon>
        <taxon>Alphaproteobacteria</taxon>
        <taxon>Rhodospirillales</taxon>
        <taxon>Azospirillaceae</taxon>
        <taxon>Rhodocista</taxon>
    </lineage>
</organism>
<dbReference type="InterPro" id="IPR018841">
    <property type="entry name" value="DUF2442"/>
</dbReference>
<comment type="caution">
    <text evidence="1">The sequence shown here is derived from an EMBL/GenBank/DDBJ whole genome shotgun (WGS) entry which is preliminary data.</text>
</comment>
<dbReference type="RefSeq" id="WP_377360162.1">
    <property type="nucleotide sequence ID" value="NZ_JBHTCM010000018.1"/>
</dbReference>